<dbReference type="Pfam" id="PF24832">
    <property type="entry name" value="DUF7716"/>
    <property type="match status" value="1"/>
</dbReference>
<name>A0ABY4V886_9GAMM</name>
<keyword evidence="3" id="KW-1185">Reference proteome</keyword>
<feature type="domain" description="DUF7716" evidence="1">
    <location>
        <begin position="5"/>
        <end position="93"/>
    </location>
</feature>
<dbReference type="Proteomes" id="UP001055658">
    <property type="component" value="Chromosome"/>
</dbReference>
<sequence length="95" mass="10617">MKGVLKEIIDNVESLEWDHDLYVAEGELSLDSPAAVIEDDGVSETFEGLQYFLSVQDVQSAVENLRTQISNPNSGQVLEAIKHYHAYDAFIQFQG</sequence>
<dbReference type="RefSeq" id="WP_252082833.1">
    <property type="nucleotide sequence ID" value="NZ_CP092418.1"/>
</dbReference>
<dbReference type="InterPro" id="IPR056133">
    <property type="entry name" value="DUF7716"/>
</dbReference>
<organism evidence="2 3">
    <name type="scientific">Microbulbifer variabilis</name>
    <dbReference type="NCBI Taxonomy" id="266805"/>
    <lineage>
        <taxon>Bacteria</taxon>
        <taxon>Pseudomonadati</taxon>
        <taxon>Pseudomonadota</taxon>
        <taxon>Gammaproteobacteria</taxon>
        <taxon>Cellvibrionales</taxon>
        <taxon>Microbulbiferaceae</taxon>
        <taxon>Microbulbifer</taxon>
    </lineage>
</organism>
<accession>A0ABY4V886</accession>
<dbReference type="EMBL" id="CP092418">
    <property type="protein sequence ID" value="USD20463.1"/>
    <property type="molecule type" value="Genomic_DNA"/>
</dbReference>
<protein>
    <recommendedName>
        <fullName evidence="1">DUF7716 domain-containing protein</fullName>
    </recommendedName>
</protein>
<evidence type="ECO:0000313" key="3">
    <source>
        <dbReference type="Proteomes" id="UP001055658"/>
    </source>
</evidence>
<gene>
    <name evidence="2" type="ORF">MJO52_15465</name>
</gene>
<proteinExistence type="predicted"/>
<evidence type="ECO:0000313" key="2">
    <source>
        <dbReference type="EMBL" id="USD20463.1"/>
    </source>
</evidence>
<evidence type="ECO:0000259" key="1">
    <source>
        <dbReference type="Pfam" id="PF24832"/>
    </source>
</evidence>
<reference evidence="2" key="1">
    <citation type="submission" date="2022-02" db="EMBL/GenBank/DDBJ databases">
        <title>Coral-associated bacteria.</title>
        <authorList>
            <person name="Tang K."/>
            <person name="Wang X."/>
        </authorList>
    </citation>
    <scope>NUCLEOTIDE SEQUENCE</scope>
    <source>
        <strain evidence="2">SCSIO 43006</strain>
    </source>
</reference>